<dbReference type="GO" id="GO:0008168">
    <property type="term" value="F:methyltransferase activity"/>
    <property type="evidence" value="ECO:0007669"/>
    <property type="project" value="UniProtKB-KW"/>
</dbReference>
<dbReference type="InterPro" id="IPR053173">
    <property type="entry name" value="SAM-binding_MTase"/>
</dbReference>
<dbReference type="InterPro" id="IPR025714">
    <property type="entry name" value="Methyltranfer_dom"/>
</dbReference>
<dbReference type="PANTHER" id="PTHR45128:SF2">
    <property type="entry name" value="METHYLTRANSFERASE DOMAIN-CONTAINING PROTEIN"/>
    <property type="match status" value="1"/>
</dbReference>
<name>A0A330HX88_9HYPH</name>
<dbReference type="Gene3D" id="1.10.10.10">
    <property type="entry name" value="Winged helix-like DNA-binding domain superfamily/Winged helix DNA-binding domain"/>
    <property type="match status" value="1"/>
</dbReference>
<dbReference type="InterPro" id="IPR029063">
    <property type="entry name" value="SAM-dependent_MTases_sf"/>
</dbReference>
<keyword evidence="3" id="KW-0808">Transferase</keyword>
<comment type="caution">
    <text evidence="3">The sequence shown here is derived from an EMBL/GenBank/DDBJ whole genome shotgun (WGS) entry which is preliminary data.</text>
</comment>
<dbReference type="SUPFAM" id="SSF46785">
    <property type="entry name" value="Winged helix' DNA-binding domain"/>
    <property type="match status" value="1"/>
</dbReference>
<reference evidence="3 4" key="2">
    <citation type="submission" date="2018-07" db="EMBL/GenBank/DDBJ databases">
        <title>Diversity of Mesorhizobium strains in Brazil.</title>
        <authorList>
            <person name="Helene L.C.F."/>
            <person name="Dall'Agnol R."/>
            <person name="Delamuta J.R.M."/>
            <person name="Hungria M."/>
        </authorList>
    </citation>
    <scope>NUCLEOTIDE SEQUENCE [LARGE SCALE GENOMIC DNA]</scope>
    <source>
        <strain evidence="3 4">AC99b</strain>
    </source>
</reference>
<evidence type="ECO:0000313" key="4">
    <source>
        <dbReference type="Proteomes" id="UP000251558"/>
    </source>
</evidence>
<evidence type="ECO:0000259" key="2">
    <source>
        <dbReference type="Pfam" id="PF21320"/>
    </source>
</evidence>
<organism evidence="3 4">
    <name type="scientific">Mesorhizobium hawassense</name>
    <dbReference type="NCBI Taxonomy" id="1209954"/>
    <lineage>
        <taxon>Bacteria</taxon>
        <taxon>Pseudomonadati</taxon>
        <taxon>Pseudomonadota</taxon>
        <taxon>Alphaproteobacteria</taxon>
        <taxon>Hyphomicrobiales</taxon>
        <taxon>Phyllobacteriaceae</taxon>
        <taxon>Mesorhizobium</taxon>
    </lineage>
</organism>
<dbReference type="Proteomes" id="UP000251558">
    <property type="component" value="Unassembled WGS sequence"/>
</dbReference>
<sequence length="358" mass="38765">MLERNKQTQPDKEKLEALLGKMLGDLGAITTGAAVLLGDRLGLFGAMSEGGKMTAGHLAQRTGTQERLVREWLSAQAAAGYVEYDEAVDSFYLSPEQVEVFVNEDSPAFMAGAFEVVSTLWLDEEKVRQAFRSGKGLGWHDHSACLFRGTERFFRPGYNANLIGSWLPALDGVVEKLEQGIDVADVGCGHGASTVLMATAYPNSRFVGFDYHAPSIERARAAAKEAGVAGNTRFEVAPAKDFPGTYDLVAFFDCLHDMGDPEGAAKHVHKALKPDGTWMIVEPFAHDQLSENLNPVGRIYYAASTFICTPASLSQEVGLGLGAQAGEARLRKVVAGGGFKRFRRATETPFNMVLEARP</sequence>
<dbReference type="EMBL" id="QMBP01000001">
    <property type="protein sequence ID" value="RAZ92428.1"/>
    <property type="molecule type" value="Genomic_DNA"/>
</dbReference>
<accession>A0A330HX88</accession>
<evidence type="ECO:0000259" key="1">
    <source>
        <dbReference type="Pfam" id="PF13847"/>
    </source>
</evidence>
<feature type="domain" description="Methyltransferase" evidence="1">
    <location>
        <begin position="178"/>
        <end position="294"/>
    </location>
</feature>
<dbReference type="Pfam" id="PF13847">
    <property type="entry name" value="Methyltransf_31"/>
    <property type="match status" value="1"/>
</dbReference>
<dbReference type="OrthoDB" id="9801363at2"/>
<protein>
    <submittedName>
        <fullName evidence="3">SAM-dependent methyltransferase</fullName>
    </submittedName>
</protein>
<dbReference type="CDD" id="cd02440">
    <property type="entry name" value="AdoMet_MTases"/>
    <property type="match status" value="1"/>
</dbReference>
<dbReference type="AlphaFoldDB" id="A0A330HX88"/>
<dbReference type="Pfam" id="PF21320">
    <property type="entry name" value="WHD_Rv2258c"/>
    <property type="match status" value="1"/>
</dbReference>
<gene>
    <name evidence="3" type="ORF">DPM33_00505</name>
</gene>
<keyword evidence="3" id="KW-0489">Methyltransferase</keyword>
<dbReference type="SUPFAM" id="SSF53335">
    <property type="entry name" value="S-adenosyl-L-methionine-dependent methyltransferases"/>
    <property type="match status" value="1"/>
</dbReference>
<dbReference type="Gene3D" id="3.40.50.150">
    <property type="entry name" value="Vaccinia Virus protein VP39"/>
    <property type="match status" value="1"/>
</dbReference>
<dbReference type="InterPro" id="IPR048711">
    <property type="entry name" value="WHD_Rv2258c"/>
</dbReference>
<dbReference type="InterPro" id="IPR036390">
    <property type="entry name" value="WH_DNA-bd_sf"/>
</dbReference>
<reference evidence="4" key="1">
    <citation type="submission" date="2018-06" db="EMBL/GenBank/DDBJ databases">
        <authorList>
            <person name="Helene L.C."/>
            <person name="Dall'Agnol R."/>
            <person name="Delamuta J.R."/>
            <person name="Hungria M."/>
        </authorList>
    </citation>
    <scope>NUCLEOTIDE SEQUENCE [LARGE SCALE GENOMIC DNA]</scope>
    <source>
        <strain evidence="4">AC99b</strain>
    </source>
</reference>
<feature type="domain" description="S-adenosylmethionine-dependent methyltransferase Rv2258c-like winged HTH" evidence="2">
    <location>
        <begin position="35"/>
        <end position="99"/>
    </location>
</feature>
<dbReference type="InterPro" id="IPR036388">
    <property type="entry name" value="WH-like_DNA-bd_sf"/>
</dbReference>
<evidence type="ECO:0000313" key="3">
    <source>
        <dbReference type="EMBL" id="RAZ92428.1"/>
    </source>
</evidence>
<dbReference type="PANTHER" id="PTHR45128">
    <property type="entry name" value="METHYLTRANSFERASE TYPE 11"/>
    <property type="match status" value="1"/>
</dbReference>
<proteinExistence type="predicted"/>
<dbReference type="RefSeq" id="WP_112094954.1">
    <property type="nucleotide sequence ID" value="NZ_QMBP01000001.1"/>
</dbReference>
<dbReference type="GO" id="GO:0032259">
    <property type="term" value="P:methylation"/>
    <property type="evidence" value="ECO:0007669"/>
    <property type="project" value="UniProtKB-KW"/>
</dbReference>
<keyword evidence="4" id="KW-1185">Reference proteome</keyword>